<keyword evidence="3" id="KW-1185">Reference proteome</keyword>
<reference evidence="2" key="1">
    <citation type="submission" date="2022-03" db="EMBL/GenBank/DDBJ databases">
        <authorList>
            <person name="Santos J.D.N."/>
            <person name="Kallscheuer N."/>
            <person name="Jogler C."/>
            <person name="Lage O.M."/>
        </authorList>
    </citation>
    <scope>NUCLEOTIDE SEQUENCE</scope>
    <source>
        <strain evidence="2">M600PL45_2</strain>
    </source>
</reference>
<evidence type="ECO:0000313" key="2">
    <source>
        <dbReference type="EMBL" id="MCH6161699.1"/>
    </source>
</evidence>
<evidence type="ECO:0000313" key="3">
    <source>
        <dbReference type="Proteomes" id="UP001166784"/>
    </source>
</evidence>
<sequence>MTPVRQSDESGTASGSSKSPKGSQGGRAERHRRSSSQAALGRSRLAQVRLRTDELEALRDVMRTLNIDSTSDALREGLHLLAREAGEVRAAEEIRAFYGDRSAPLPEGVLPPTDAELEEADRSEW</sequence>
<accession>A0ABS9SZI1</accession>
<evidence type="ECO:0008006" key="4">
    <source>
        <dbReference type="Google" id="ProtNLM"/>
    </source>
</evidence>
<name>A0ABS9SZI1_9ACTN</name>
<dbReference type="Proteomes" id="UP001166784">
    <property type="component" value="Unassembled WGS sequence"/>
</dbReference>
<feature type="compositionally biased region" description="Low complexity" evidence="1">
    <location>
        <begin position="9"/>
        <end position="22"/>
    </location>
</feature>
<protein>
    <recommendedName>
        <fullName evidence="4">Ribbon-helix-helix protein CopG domain-containing protein</fullName>
    </recommendedName>
</protein>
<evidence type="ECO:0000256" key="1">
    <source>
        <dbReference type="SAM" id="MobiDB-lite"/>
    </source>
</evidence>
<gene>
    <name evidence="2" type="ORF">MMA15_15260</name>
</gene>
<feature type="region of interest" description="Disordered" evidence="1">
    <location>
        <begin position="1"/>
        <end position="45"/>
    </location>
</feature>
<dbReference type="RefSeq" id="WP_241060304.1">
    <property type="nucleotide sequence ID" value="NZ_JAKWJU010000002.1"/>
</dbReference>
<comment type="caution">
    <text evidence="2">The sequence shown here is derived from an EMBL/GenBank/DDBJ whole genome shotgun (WGS) entry which is preliminary data.</text>
</comment>
<proteinExistence type="predicted"/>
<reference evidence="2" key="2">
    <citation type="journal article" date="2023" name="Int. J. Syst. Evol. Microbiol.">
        <title>Streptomyces marispadix sp. nov., isolated from marine beach sediment of the Northern Coast of Portugal.</title>
        <authorList>
            <person name="dos Santos J.D.N."/>
            <person name="Vitorino I.R."/>
            <person name="Kallscheuer N."/>
            <person name="Srivastava A."/>
            <person name="Krautwurst S."/>
            <person name="Marz M."/>
            <person name="Jogler C."/>
            <person name="Lobo Da Cunha A."/>
            <person name="Catita J."/>
            <person name="Goncalves H."/>
            <person name="Gonzalez I."/>
            <person name="Reyes F."/>
            <person name="Lage O.M."/>
        </authorList>
    </citation>
    <scope>NUCLEOTIDE SEQUENCE</scope>
    <source>
        <strain evidence="2">M600PL45_2</strain>
    </source>
</reference>
<dbReference type="EMBL" id="JAKWJU010000002">
    <property type="protein sequence ID" value="MCH6161699.1"/>
    <property type="molecule type" value="Genomic_DNA"/>
</dbReference>
<organism evidence="2 3">
    <name type="scientific">Streptomyces marispadix</name>
    <dbReference type="NCBI Taxonomy" id="2922868"/>
    <lineage>
        <taxon>Bacteria</taxon>
        <taxon>Bacillati</taxon>
        <taxon>Actinomycetota</taxon>
        <taxon>Actinomycetes</taxon>
        <taxon>Kitasatosporales</taxon>
        <taxon>Streptomycetaceae</taxon>
        <taxon>Streptomyces</taxon>
    </lineage>
</organism>
<feature type="region of interest" description="Disordered" evidence="1">
    <location>
        <begin position="102"/>
        <end position="125"/>
    </location>
</feature>